<dbReference type="Pfam" id="PF18863">
    <property type="entry name" value="AbiJ_NTD4"/>
    <property type="match status" value="1"/>
</dbReference>
<reference evidence="2 3" key="1">
    <citation type="submission" date="2018-12" db="EMBL/GenBank/DDBJ databases">
        <title>Genome sequence from the cellulolytic species, Caldicellulosiruptor changbaiensis.</title>
        <authorList>
            <person name="Blumer-Schuette S.E."/>
            <person name="Mendoza C."/>
        </authorList>
    </citation>
    <scope>NUCLEOTIDE SEQUENCE [LARGE SCALE GENOMIC DNA]</scope>
    <source>
        <strain evidence="2 3">CBS-Z</strain>
    </source>
</reference>
<name>A0A3T0D737_9FIRM</name>
<dbReference type="Proteomes" id="UP000282930">
    <property type="component" value="Chromosome"/>
</dbReference>
<gene>
    <name evidence="2" type="ORF">ELD05_09775</name>
</gene>
<evidence type="ECO:0000313" key="3">
    <source>
        <dbReference type="Proteomes" id="UP000282930"/>
    </source>
</evidence>
<evidence type="ECO:0000259" key="1">
    <source>
        <dbReference type="Pfam" id="PF18863"/>
    </source>
</evidence>
<sequence>MMLFSQRKGYKPLKNIIQKDNIDEDLRNGLWNCFTRFYKKLYQLDSLYNEYLLKLLDSIWDSYFKKPIDTIPKISEAYNFLRTYFFECKWYEVYDFIEFILNNNDFIPSYLLIEFARSCNKVLERENSAFRIINNKYIIEITSEEEINAIENVLNLPNDYKVIRLHLEEAIKLLSNRESKDPHKYRNSIKESISAVEAICREVSGKDKATLGDALKAIAKNNVIHPALKEAFEKLYGYTNDAEGIRHALLEEPNLNYEDALYMVVTCSAFVNYLIQKSNK</sequence>
<dbReference type="KEGG" id="ccha:ELD05_09775"/>
<dbReference type="AlphaFoldDB" id="A0A3T0D737"/>
<keyword evidence="3" id="KW-1185">Reference proteome</keyword>
<protein>
    <recommendedName>
        <fullName evidence="1">HEPN AbiJ-N-terminal domain-containing protein</fullName>
    </recommendedName>
</protein>
<evidence type="ECO:0000313" key="2">
    <source>
        <dbReference type="EMBL" id="AZT90907.1"/>
    </source>
</evidence>
<accession>A0A3T0D737</accession>
<proteinExistence type="predicted"/>
<dbReference type="EMBL" id="CP034791">
    <property type="protein sequence ID" value="AZT90907.1"/>
    <property type="molecule type" value="Genomic_DNA"/>
</dbReference>
<organism evidence="2 3">
    <name type="scientific">Caldicellulosiruptor changbaiensis</name>
    <dbReference type="NCBI Taxonomy" id="1222016"/>
    <lineage>
        <taxon>Bacteria</taxon>
        <taxon>Bacillati</taxon>
        <taxon>Bacillota</taxon>
        <taxon>Bacillota incertae sedis</taxon>
        <taxon>Caldicellulosiruptorales</taxon>
        <taxon>Caldicellulosiruptoraceae</taxon>
        <taxon>Caldicellulosiruptor</taxon>
    </lineage>
</organism>
<dbReference type="InterPro" id="IPR049503">
    <property type="entry name" value="AbiJ_NTD4"/>
</dbReference>
<feature type="domain" description="HEPN AbiJ-N-terminal" evidence="1">
    <location>
        <begin position="2"/>
        <end position="155"/>
    </location>
</feature>